<protein>
    <recommendedName>
        <fullName evidence="2">protein-tyrosine-phosphatase</fullName>
        <ecNumber evidence="2">3.1.3.48</ecNumber>
    </recommendedName>
</protein>
<dbReference type="GO" id="GO:0051301">
    <property type="term" value="P:cell division"/>
    <property type="evidence" value="ECO:0007669"/>
    <property type="project" value="UniProtKB-KW"/>
</dbReference>
<dbReference type="SMART" id="SM00450">
    <property type="entry name" value="RHOD"/>
    <property type="match status" value="1"/>
</dbReference>
<gene>
    <name evidence="11" type="ORF">PPYR_04392</name>
</gene>
<dbReference type="FunFam" id="3.40.250.10:FF:000021">
    <property type="entry name" value="M-phase inducer phosphatase cdc-25.2"/>
    <property type="match status" value="1"/>
</dbReference>
<evidence type="ECO:0000256" key="2">
    <source>
        <dbReference type="ARBA" id="ARBA00013064"/>
    </source>
</evidence>
<evidence type="ECO:0000259" key="10">
    <source>
        <dbReference type="PROSITE" id="PS50206"/>
    </source>
</evidence>
<organism evidence="11 12">
    <name type="scientific">Photinus pyralis</name>
    <name type="common">Common eastern firefly</name>
    <name type="synonym">Lampyris pyralis</name>
    <dbReference type="NCBI Taxonomy" id="7054"/>
    <lineage>
        <taxon>Eukaryota</taxon>
        <taxon>Metazoa</taxon>
        <taxon>Ecdysozoa</taxon>
        <taxon>Arthropoda</taxon>
        <taxon>Hexapoda</taxon>
        <taxon>Insecta</taxon>
        <taxon>Pterygota</taxon>
        <taxon>Neoptera</taxon>
        <taxon>Endopterygota</taxon>
        <taxon>Coleoptera</taxon>
        <taxon>Polyphaga</taxon>
        <taxon>Elateriformia</taxon>
        <taxon>Elateroidea</taxon>
        <taxon>Lampyridae</taxon>
        <taxon>Lampyrinae</taxon>
        <taxon>Photinus</taxon>
    </lineage>
</organism>
<dbReference type="InterPro" id="IPR000751">
    <property type="entry name" value="MPI_Phosphatase"/>
</dbReference>
<name>A0A5N4AY10_PHOPY</name>
<dbReference type="PANTHER" id="PTHR10828:SF76">
    <property type="entry name" value="M-PHASE INDUCER PHOSPHATASE"/>
    <property type="match status" value="1"/>
</dbReference>
<feature type="region of interest" description="Disordered" evidence="9">
    <location>
        <begin position="1"/>
        <end position="29"/>
    </location>
</feature>
<comment type="similarity">
    <text evidence="1">Belongs to the MPI phosphatase family.</text>
</comment>
<dbReference type="PANTHER" id="PTHR10828">
    <property type="entry name" value="M-PHASE INDUCER PHOSPHATASE DUAL SPECIFICITY PHOSPHATASE CDC25"/>
    <property type="match status" value="1"/>
</dbReference>
<feature type="region of interest" description="Disordered" evidence="9">
    <location>
        <begin position="42"/>
        <end position="66"/>
    </location>
</feature>
<proteinExistence type="inferred from homology"/>
<dbReference type="AlphaFoldDB" id="A0A5N4AY10"/>
<feature type="domain" description="Rhodanese" evidence="10">
    <location>
        <begin position="231"/>
        <end position="334"/>
    </location>
</feature>
<evidence type="ECO:0000256" key="6">
    <source>
        <dbReference type="ARBA" id="ARBA00022912"/>
    </source>
</evidence>
<evidence type="ECO:0000256" key="4">
    <source>
        <dbReference type="ARBA" id="ARBA00022776"/>
    </source>
</evidence>
<comment type="caution">
    <text evidence="11">The sequence shown here is derived from an EMBL/GenBank/DDBJ whole genome shotgun (WGS) entry which is preliminary data.</text>
</comment>
<dbReference type="InParanoid" id="A0A5N4AY10"/>
<reference evidence="11 12" key="1">
    <citation type="journal article" date="2018" name="Elife">
        <title>Firefly genomes illuminate parallel origins of bioluminescence in beetles.</title>
        <authorList>
            <person name="Fallon T.R."/>
            <person name="Lower S.E."/>
            <person name="Chang C.H."/>
            <person name="Bessho-Uehara M."/>
            <person name="Martin G.J."/>
            <person name="Bewick A.J."/>
            <person name="Behringer M."/>
            <person name="Debat H.J."/>
            <person name="Wong I."/>
            <person name="Day J.C."/>
            <person name="Suvorov A."/>
            <person name="Silva C.J."/>
            <person name="Stanger-Hall K.F."/>
            <person name="Hall D.W."/>
            <person name="Schmitz R.J."/>
            <person name="Nelson D.R."/>
            <person name="Lewis S.M."/>
            <person name="Shigenobu S."/>
            <person name="Bybee S.M."/>
            <person name="Larracuente A.M."/>
            <person name="Oba Y."/>
            <person name="Weng J.K."/>
        </authorList>
    </citation>
    <scope>NUCLEOTIDE SEQUENCE [LARGE SCALE GENOMIC DNA]</scope>
    <source>
        <strain evidence="11">1611_PpyrPB1</strain>
        <tissue evidence="11">Whole body</tissue>
    </source>
</reference>
<evidence type="ECO:0000256" key="1">
    <source>
        <dbReference type="ARBA" id="ARBA00011065"/>
    </source>
</evidence>
<feature type="compositionally biased region" description="Polar residues" evidence="9">
    <location>
        <begin position="1"/>
        <end position="14"/>
    </location>
</feature>
<comment type="catalytic activity">
    <reaction evidence="8">
        <text>O-phospho-L-tyrosyl-[protein] + H2O = L-tyrosyl-[protein] + phosphate</text>
        <dbReference type="Rhea" id="RHEA:10684"/>
        <dbReference type="Rhea" id="RHEA-COMP:10136"/>
        <dbReference type="Rhea" id="RHEA-COMP:20101"/>
        <dbReference type="ChEBI" id="CHEBI:15377"/>
        <dbReference type="ChEBI" id="CHEBI:43474"/>
        <dbReference type="ChEBI" id="CHEBI:46858"/>
        <dbReference type="ChEBI" id="CHEBI:61978"/>
        <dbReference type="EC" id="3.1.3.48"/>
    </reaction>
</comment>
<accession>A0A5N4AY10</accession>
<sequence>MDQVWRLNNNNNSYVEEEDPHNSNVGSYGSLRQTESLDVSLFDSPETEDGRSEIRSTDSAYGTSEELPARECTFDIQVDSSPWPNLDNSFDQETFNLCLNELSPTVVKLPMDFNELLTSSVDSKALTPTHSDVAVTPTSKQYVKLKQSKRPRSDNNAEIEKNPKVRNVTPSNPEDIKSALLRSVTDANLIGDFSKSHYLPLISGQHPDLKTISVTTMSQLLKGDFSHDLTFTIIDCRYPYEFTGGHISGAINLYTQTMIIENLLNKTVIDKDKRYVLIFHCEFSSSRAPSMCRFLRNFDRKLNEESYPNLSYPEMYLLEGGYKNFYTNCSKLCVPEAYVPMDHPEHIQALSYFREQTKIKFQPKI</sequence>
<evidence type="ECO:0000256" key="8">
    <source>
        <dbReference type="ARBA" id="ARBA00051722"/>
    </source>
</evidence>
<keyword evidence="5" id="KW-0378">Hydrolase</keyword>
<evidence type="ECO:0000256" key="5">
    <source>
        <dbReference type="ARBA" id="ARBA00022801"/>
    </source>
</evidence>
<dbReference type="GO" id="GO:0000086">
    <property type="term" value="P:G2/M transition of mitotic cell cycle"/>
    <property type="evidence" value="ECO:0007669"/>
    <property type="project" value="TreeGrafter"/>
</dbReference>
<dbReference type="EMBL" id="VVIM01000002">
    <property type="protein sequence ID" value="KAB0802206.1"/>
    <property type="molecule type" value="Genomic_DNA"/>
</dbReference>
<keyword evidence="4" id="KW-0498">Mitosis</keyword>
<evidence type="ECO:0000313" key="12">
    <source>
        <dbReference type="Proteomes" id="UP000327044"/>
    </source>
</evidence>
<dbReference type="GO" id="GO:0005737">
    <property type="term" value="C:cytoplasm"/>
    <property type="evidence" value="ECO:0007669"/>
    <property type="project" value="TreeGrafter"/>
</dbReference>
<dbReference type="PROSITE" id="PS50206">
    <property type="entry name" value="RHODANESE_3"/>
    <property type="match status" value="1"/>
</dbReference>
<dbReference type="EC" id="3.1.3.48" evidence="2"/>
<keyword evidence="7" id="KW-0131">Cell cycle</keyword>
<evidence type="ECO:0000256" key="7">
    <source>
        <dbReference type="ARBA" id="ARBA00023306"/>
    </source>
</evidence>
<feature type="region of interest" description="Disordered" evidence="9">
    <location>
        <begin position="141"/>
        <end position="172"/>
    </location>
</feature>
<evidence type="ECO:0000256" key="3">
    <source>
        <dbReference type="ARBA" id="ARBA00022618"/>
    </source>
</evidence>
<dbReference type="SUPFAM" id="SSF52821">
    <property type="entry name" value="Rhodanese/Cell cycle control phosphatase"/>
    <property type="match status" value="1"/>
</dbReference>
<keyword evidence="3" id="KW-0132">Cell division</keyword>
<evidence type="ECO:0000313" key="11">
    <source>
        <dbReference type="EMBL" id="KAB0802206.1"/>
    </source>
</evidence>
<dbReference type="InterPro" id="IPR036873">
    <property type="entry name" value="Rhodanese-like_dom_sf"/>
</dbReference>
<dbReference type="GO" id="GO:0004725">
    <property type="term" value="F:protein tyrosine phosphatase activity"/>
    <property type="evidence" value="ECO:0007669"/>
    <property type="project" value="UniProtKB-EC"/>
</dbReference>
<dbReference type="Proteomes" id="UP000327044">
    <property type="component" value="Unassembled WGS sequence"/>
</dbReference>
<dbReference type="CDD" id="cd01530">
    <property type="entry name" value="Cdc25"/>
    <property type="match status" value="1"/>
</dbReference>
<dbReference type="InterPro" id="IPR001763">
    <property type="entry name" value="Rhodanese-like_dom"/>
</dbReference>
<dbReference type="Pfam" id="PF00581">
    <property type="entry name" value="Rhodanese"/>
    <property type="match status" value="1"/>
</dbReference>
<keyword evidence="12" id="KW-1185">Reference proteome</keyword>
<dbReference type="PRINTS" id="PR00716">
    <property type="entry name" value="MPIPHPHTASE"/>
</dbReference>
<dbReference type="GO" id="GO:0110032">
    <property type="term" value="P:positive regulation of G2/MI transition of meiotic cell cycle"/>
    <property type="evidence" value="ECO:0007669"/>
    <property type="project" value="TreeGrafter"/>
</dbReference>
<keyword evidence="6" id="KW-0904">Protein phosphatase</keyword>
<evidence type="ECO:0000256" key="9">
    <source>
        <dbReference type="SAM" id="MobiDB-lite"/>
    </source>
</evidence>
<feature type="compositionally biased region" description="Basic and acidic residues" evidence="9">
    <location>
        <begin position="151"/>
        <end position="163"/>
    </location>
</feature>
<dbReference type="GO" id="GO:0010971">
    <property type="term" value="P:positive regulation of G2/M transition of mitotic cell cycle"/>
    <property type="evidence" value="ECO:0007669"/>
    <property type="project" value="TreeGrafter"/>
</dbReference>
<dbReference type="OrthoDB" id="26523at2759"/>
<dbReference type="GO" id="GO:0005634">
    <property type="term" value="C:nucleus"/>
    <property type="evidence" value="ECO:0007669"/>
    <property type="project" value="TreeGrafter"/>
</dbReference>
<dbReference type="Gene3D" id="3.40.250.10">
    <property type="entry name" value="Rhodanese-like domain"/>
    <property type="match status" value="1"/>
</dbReference>